<evidence type="ECO:0000256" key="1">
    <source>
        <dbReference type="SAM" id="MobiDB-lite"/>
    </source>
</evidence>
<feature type="region of interest" description="Disordered" evidence="1">
    <location>
        <begin position="107"/>
        <end position="140"/>
    </location>
</feature>
<dbReference type="KEGG" id="ahz:APS56_12285"/>
<evidence type="ECO:0000313" key="3">
    <source>
        <dbReference type="Proteomes" id="UP000057981"/>
    </source>
</evidence>
<gene>
    <name evidence="2" type="ORF">APS56_12285</name>
</gene>
<organism evidence="2 3">
    <name type="scientific">Pseudalgibacter alginicilyticus</name>
    <dbReference type="NCBI Taxonomy" id="1736674"/>
    <lineage>
        <taxon>Bacteria</taxon>
        <taxon>Pseudomonadati</taxon>
        <taxon>Bacteroidota</taxon>
        <taxon>Flavobacteriia</taxon>
        <taxon>Flavobacteriales</taxon>
        <taxon>Flavobacteriaceae</taxon>
        <taxon>Pseudalgibacter</taxon>
    </lineage>
</organism>
<feature type="compositionally biased region" description="Basic and acidic residues" evidence="1">
    <location>
        <begin position="116"/>
        <end position="140"/>
    </location>
</feature>
<dbReference type="EMBL" id="CP012898">
    <property type="protein sequence ID" value="ALJ05859.1"/>
    <property type="molecule type" value="Genomic_DNA"/>
</dbReference>
<reference evidence="2 3" key="1">
    <citation type="submission" date="2015-10" db="EMBL/GenBank/DDBJ databases">
        <authorList>
            <person name="Gilbert D.G."/>
        </authorList>
    </citation>
    <scope>NUCLEOTIDE SEQUENCE [LARGE SCALE GENOMIC DNA]</scope>
    <source>
        <strain evidence="3">HZ-22</strain>
    </source>
</reference>
<sequence>MNAQEVNVNGKVYTVKKEAIFKDGADITETLTIEEKDNIKDKLENKIRLEKEEKERAAQNKKAEKEQKKAESKQKATEKALNKKVKAQANFEKADKKYDDAVKKYEKLKGKGKLSPNDESKWLNKIEKLKKSSDKAKSKL</sequence>
<dbReference type="STRING" id="1736674.APS56_12285"/>
<dbReference type="Proteomes" id="UP000057981">
    <property type="component" value="Chromosome"/>
</dbReference>
<feature type="compositionally biased region" description="Basic and acidic residues" evidence="1">
    <location>
        <begin position="53"/>
        <end position="81"/>
    </location>
</feature>
<accession>A0A0P0CZ15</accession>
<feature type="region of interest" description="Disordered" evidence="1">
    <location>
        <begin position="53"/>
        <end position="89"/>
    </location>
</feature>
<protein>
    <submittedName>
        <fullName evidence="2">Uncharacterized protein</fullName>
    </submittedName>
</protein>
<name>A0A0P0CZ15_9FLAO</name>
<proteinExistence type="predicted"/>
<keyword evidence="3" id="KW-1185">Reference proteome</keyword>
<evidence type="ECO:0000313" key="2">
    <source>
        <dbReference type="EMBL" id="ALJ05859.1"/>
    </source>
</evidence>
<dbReference type="AlphaFoldDB" id="A0A0P0CZ15"/>